<evidence type="ECO:0000256" key="7">
    <source>
        <dbReference type="SAM" id="SignalP"/>
    </source>
</evidence>
<evidence type="ECO:0000256" key="1">
    <source>
        <dbReference type="ARBA" id="ARBA00022536"/>
    </source>
</evidence>
<dbReference type="FunFam" id="2.10.25.10:FF:000005">
    <property type="entry name" value="Fibrillin 2"/>
    <property type="match status" value="1"/>
</dbReference>
<feature type="domain" description="EGF-like" evidence="8">
    <location>
        <begin position="489"/>
        <end position="529"/>
    </location>
</feature>
<keyword evidence="5" id="KW-0325">Glycoprotein</keyword>
<dbReference type="InterPro" id="IPR050751">
    <property type="entry name" value="ECM_structural_protein"/>
</dbReference>
<gene>
    <name evidence="9" type="ORF">BOX15_Mlig007225g1</name>
</gene>
<keyword evidence="10" id="KW-1185">Reference proteome</keyword>
<dbReference type="EMBL" id="NIVC01001783">
    <property type="protein sequence ID" value="PAA64088.1"/>
    <property type="molecule type" value="Genomic_DNA"/>
</dbReference>
<dbReference type="PROSITE" id="PS01187">
    <property type="entry name" value="EGF_CA"/>
    <property type="match status" value="3"/>
</dbReference>
<dbReference type="CDD" id="cd00054">
    <property type="entry name" value="EGF_CA"/>
    <property type="match status" value="4"/>
</dbReference>
<name>A0A267ERI2_9PLAT</name>
<dbReference type="Proteomes" id="UP000215902">
    <property type="component" value="Unassembled WGS sequence"/>
</dbReference>
<dbReference type="SMART" id="SM00181">
    <property type="entry name" value="EGF"/>
    <property type="match status" value="9"/>
</dbReference>
<evidence type="ECO:0000256" key="3">
    <source>
        <dbReference type="ARBA" id="ARBA00022737"/>
    </source>
</evidence>
<feature type="signal peptide" evidence="7">
    <location>
        <begin position="1"/>
        <end position="35"/>
    </location>
</feature>
<protein>
    <recommendedName>
        <fullName evidence="8">EGF-like domain-containing protein</fullName>
    </recommendedName>
</protein>
<dbReference type="PANTHER" id="PTHR24034:SF89">
    <property type="entry name" value="COMPLEMENT COMPONENT C1Q RECEPTOR"/>
    <property type="match status" value="1"/>
</dbReference>
<evidence type="ECO:0000256" key="6">
    <source>
        <dbReference type="PROSITE-ProRule" id="PRU00076"/>
    </source>
</evidence>
<keyword evidence="1 6" id="KW-0245">EGF-like domain</keyword>
<dbReference type="InterPro" id="IPR018097">
    <property type="entry name" value="EGF_Ca-bd_CS"/>
</dbReference>
<feature type="chain" id="PRO_5012967063" description="EGF-like domain-containing protein" evidence="7">
    <location>
        <begin position="36"/>
        <end position="737"/>
    </location>
</feature>
<dbReference type="Pfam" id="PF07645">
    <property type="entry name" value="EGF_CA"/>
    <property type="match status" value="10"/>
</dbReference>
<dbReference type="Gene3D" id="2.10.25.10">
    <property type="entry name" value="Laminin"/>
    <property type="match status" value="9"/>
</dbReference>
<dbReference type="SUPFAM" id="SSF57196">
    <property type="entry name" value="EGF/Laminin"/>
    <property type="match status" value="3"/>
</dbReference>
<dbReference type="InterPro" id="IPR000152">
    <property type="entry name" value="EGF-type_Asp/Asn_hydroxyl_site"/>
</dbReference>
<organism evidence="9 10">
    <name type="scientific">Macrostomum lignano</name>
    <dbReference type="NCBI Taxonomy" id="282301"/>
    <lineage>
        <taxon>Eukaryota</taxon>
        <taxon>Metazoa</taxon>
        <taxon>Spiralia</taxon>
        <taxon>Lophotrochozoa</taxon>
        <taxon>Platyhelminthes</taxon>
        <taxon>Rhabditophora</taxon>
        <taxon>Macrostomorpha</taxon>
        <taxon>Macrostomida</taxon>
        <taxon>Macrostomidae</taxon>
        <taxon>Macrostomum</taxon>
    </lineage>
</organism>
<keyword evidence="2 7" id="KW-0732">Signal</keyword>
<keyword evidence="3" id="KW-0677">Repeat</keyword>
<dbReference type="OrthoDB" id="10022113at2759"/>
<reference evidence="9 10" key="1">
    <citation type="submission" date="2017-06" db="EMBL/GenBank/DDBJ databases">
        <title>A platform for efficient transgenesis in Macrostomum lignano, a flatworm model organism for stem cell research.</title>
        <authorList>
            <person name="Berezikov E."/>
        </authorList>
    </citation>
    <scope>NUCLEOTIDE SEQUENCE [LARGE SCALE GENOMIC DNA]</scope>
    <source>
        <strain evidence="9">DV1</strain>
        <tissue evidence="9">Whole organism</tissue>
    </source>
</reference>
<dbReference type="InterPro" id="IPR000742">
    <property type="entry name" value="EGF"/>
</dbReference>
<evidence type="ECO:0000259" key="8">
    <source>
        <dbReference type="PROSITE" id="PS50026"/>
    </source>
</evidence>
<evidence type="ECO:0000313" key="10">
    <source>
        <dbReference type="Proteomes" id="UP000215902"/>
    </source>
</evidence>
<dbReference type="InterPro" id="IPR001881">
    <property type="entry name" value="EGF-like_Ca-bd_dom"/>
</dbReference>
<dbReference type="PROSITE" id="PS50026">
    <property type="entry name" value="EGF_3"/>
    <property type="match status" value="4"/>
</dbReference>
<dbReference type="AlphaFoldDB" id="A0A267ERI2"/>
<sequence>RKLRLKFRVTTLTETLSQTMLQAMLLLLVATCTVAQSTTEIGQAVDIDCLVGFEAVNGVCTDVDECQRLNDDGSGVLEEDRRDICGNYVHSHRPGYRCVNTPGSYRCERIVDCGFGYRLNETLGVCIDIDECAVLGYEAACGLKLPIKVCINLEGSFRCDYRTCPPGRYLDRTTGECNPCRRGYAKNLLDECVDIDECGSRKDSCPPHMRCVNYIGGYECKHKIFCPMGRRANYNGTLCIDIDECAEHPKICGVGRNCINLDGSYRCESKQCGRLQELNSQSGECVCTEGFRMNATSKLCEDINECTEGRHNCDANDVCRNTRGHYDCLSRDKVCEPGFGLSFDHSSCVDIDECRLGHHKCSEREVCNNTHGSYVCECSPGFHRVGGSRECTDIDECTLKNGSSPCPAHLQCRNSPGSYTCVCPLGYQPNNASDIVNASLTCVDIDECAQLPDICGSVGTCRNSPAGAYTCTCPGGYMATDVVRGTCADIDECQLNACPAGAACRNTPGNYDCQCRPGFLFVRQKNLCEDINECDQPDNECAQNGTSCFNYRGGSACYRHSCPEGFRLPRSGSGLHTANTLSFSCRLIGEACHPAPRFNGGRQQRRVCIKRHRIVHKAQEMPLANRGSFVTVQSDMRLGLRECQFRATLFRASGLRTTSYQVETTAAPTDEEAVRFHQRQTQRYTICSTELRIGGAASADGNSTGGTDPVQWAQVEVVLIKGAAADISNNTVNLIYL</sequence>
<comment type="caution">
    <text evidence="6">Lacks conserved residue(s) required for the propagation of feature annotation.</text>
</comment>
<feature type="domain" description="EGF-like" evidence="8">
    <location>
        <begin position="393"/>
        <end position="433"/>
    </location>
</feature>
<dbReference type="SMART" id="SM00179">
    <property type="entry name" value="EGF_CA"/>
    <property type="match status" value="10"/>
</dbReference>
<feature type="non-terminal residue" evidence="9">
    <location>
        <position position="1"/>
    </location>
</feature>
<evidence type="ECO:0000313" key="9">
    <source>
        <dbReference type="EMBL" id="PAA64088.1"/>
    </source>
</evidence>
<dbReference type="PROSITE" id="PS01186">
    <property type="entry name" value="EGF_2"/>
    <property type="match status" value="2"/>
</dbReference>
<feature type="domain" description="EGF-like" evidence="8">
    <location>
        <begin position="444"/>
        <end position="483"/>
    </location>
</feature>
<accession>A0A267ERI2</accession>
<feature type="domain" description="EGF-like" evidence="8">
    <location>
        <begin position="350"/>
        <end position="392"/>
    </location>
</feature>
<dbReference type="GO" id="GO:0005509">
    <property type="term" value="F:calcium ion binding"/>
    <property type="evidence" value="ECO:0007669"/>
    <property type="project" value="InterPro"/>
</dbReference>
<dbReference type="SUPFAM" id="SSF57184">
    <property type="entry name" value="Growth factor receptor domain"/>
    <property type="match status" value="2"/>
</dbReference>
<dbReference type="PROSITE" id="PS00010">
    <property type="entry name" value="ASX_HYDROXYL"/>
    <property type="match status" value="3"/>
</dbReference>
<comment type="caution">
    <text evidence="9">The sequence shown here is derived from an EMBL/GenBank/DDBJ whole genome shotgun (WGS) entry which is preliminary data.</text>
</comment>
<evidence type="ECO:0000256" key="5">
    <source>
        <dbReference type="ARBA" id="ARBA00023180"/>
    </source>
</evidence>
<keyword evidence="4" id="KW-1015">Disulfide bond</keyword>
<proteinExistence type="predicted"/>
<evidence type="ECO:0000256" key="4">
    <source>
        <dbReference type="ARBA" id="ARBA00023157"/>
    </source>
</evidence>
<dbReference type="PANTHER" id="PTHR24034">
    <property type="entry name" value="EGF-LIKE DOMAIN-CONTAINING PROTEIN"/>
    <property type="match status" value="1"/>
</dbReference>
<evidence type="ECO:0000256" key="2">
    <source>
        <dbReference type="ARBA" id="ARBA00022729"/>
    </source>
</evidence>
<dbReference type="FunFam" id="2.10.25.10:FF:000002">
    <property type="entry name" value="Latent-transforming growth factor beta-binding protein 3"/>
    <property type="match status" value="1"/>
</dbReference>
<dbReference type="InterPro" id="IPR049883">
    <property type="entry name" value="NOTCH1_EGF-like"/>
</dbReference>
<dbReference type="FunFam" id="2.10.25.10:FF:000038">
    <property type="entry name" value="Fibrillin 2"/>
    <property type="match status" value="2"/>
</dbReference>
<dbReference type="InterPro" id="IPR009030">
    <property type="entry name" value="Growth_fac_rcpt_cys_sf"/>
</dbReference>
<dbReference type="STRING" id="282301.A0A267ERI2"/>